<name>A0A2W5A8B8_9BACT</name>
<feature type="region of interest" description="Disordered" evidence="1">
    <location>
        <begin position="65"/>
        <end position="91"/>
    </location>
</feature>
<feature type="region of interest" description="Disordered" evidence="1">
    <location>
        <begin position="1"/>
        <end position="23"/>
    </location>
</feature>
<sequence>MSDKDQPPADLSSPPPANTQRWVKSRKIAVIKAIDSGSLSDEQACSQYNLSQEELDSWRKALSKHGPGALRTTHLNRYRRAETPKQQAPPS</sequence>
<evidence type="ECO:0000256" key="1">
    <source>
        <dbReference type="SAM" id="MobiDB-lite"/>
    </source>
</evidence>
<comment type="caution">
    <text evidence="2">The sequence shown here is derived from an EMBL/GenBank/DDBJ whole genome shotgun (WGS) entry which is preliminary data.</text>
</comment>
<proteinExistence type="predicted"/>
<dbReference type="AlphaFoldDB" id="A0A2W5A8B8"/>
<dbReference type="InterPro" id="IPR009534">
    <property type="entry name" value="DUF1153"/>
</dbReference>
<evidence type="ECO:0000313" key="2">
    <source>
        <dbReference type="EMBL" id="PZO88729.1"/>
    </source>
</evidence>
<organism evidence="2 3">
    <name type="scientific">Micavibrio aeruginosavorus</name>
    <dbReference type="NCBI Taxonomy" id="349221"/>
    <lineage>
        <taxon>Bacteria</taxon>
        <taxon>Pseudomonadati</taxon>
        <taxon>Bdellovibrionota</taxon>
        <taxon>Bdellovibrionia</taxon>
        <taxon>Bdellovibrionales</taxon>
        <taxon>Pseudobdellovibrionaceae</taxon>
        <taxon>Micavibrio</taxon>
    </lineage>
</organism>
<dbReference type="Pfam" id="PF06627">
    <property type="entry name" value="DUF1153"/>
    <property type="match status" value="1"/>
</dbReference>
<dbReference type="Proteomes" id="UP000249557">
    <property type="component" value="Unassembled WGS sequence"/>
</dbReference>
<dbReference type="GO" id="GO:0043565">
    <property type="term" value="F:sequence-specific DNA binding"/>
    <property type="evidence" value="ECO:0007669"/>
    <property type="project" value="InterPro"/>
</dbReference>
<dbReference type="SUPFAM" id="SSF48295">
    <property type="entry name" value="TrpR-like"/>
    <property type="match status" value="1"/>
</dbReference>
<dbReference type="InterPro" id="IPR036388">
    <property type="entry name" value="WH-like_DNA-bd_sf"/>
</dbReference>
<accession>A0A2W5A8B8</accession>
<dbReference type="Gene3D" id="1.10.10.10">
    <property type="entry name" value="Winged helix-like DNA-binding domain superfamily/Winged helix DNA-binding domain"/>
    <property type="match status" value="1"/>
</dbReference>
<dbReference type="EMBL" id="QFNK01000009">
    <property type="protein sequence ID" value="PZO88729.1"/>
    <property type="molecule type" value="Genomic_DNA"/>
</dbReference>
<dbReference type="InterPro" id="IPR010921">
    <property type="entry name" value="Trp_repressor/repl_initiator"/>
</dbReference>
<evidence type="ECO:0000313" key="3">
    <source>
        <dbReference type="Proteomes" id="UP000249557"/>
    </source>
</evidence>
<reference evidence="2 3" key="1">
    <citation type="submission" date="2017-08" db="EMBL/GenBank/DDBJ databases">
        <title>Infants hospitalized years apart are colonized by the same room-sourced microbial strains.</title>
        <authorList>
            <person name="Brooks B."/>
            <person name="Olm M.R."/>
            <person name="Firek B.A."/>
            <person name="Baker R."/>
            <person name="Thomas B.C."/>
            <person name="Morowitz M.J."/>
            <person name="Banfield J.F."/>
        </authorList>
    </citation>
    <scope>NUCLEOTIDE SEQUENCE [LARGE SCALE GENOMIC DNA]</scope>
    <source>
        <strain evidence="2">S2_018_000_R2_104</strain>
    </source>
</reference>
<gene>
    <name evidence="2" type="ORF">DI626_01040</name>
</gene>
<protein>
    <submittedName>
        <fullName evidence="2">DUF1153 domain-containing protein</fullName>
    </submittedName>
</protein>